<evidence type="ECO:0000313" key="4">
    <source>
        <dbReference type="Proteomes" id="UP000061630"/>
    </source>
</evidence>
<feature type="domain" description="Phosphotyrosine protein phosphatase I" evidence="2">
    <location>
        <begin position="1"/>
        <end position="132"/>
    </location>
</feature>
<evidence type="ECO:0000259" key="2">
    <source>
        <dbReference type="SMART" id="SM00226"/>
    </source>
</evidence>
<dbReference type="EMBL" id="CP014141">
    <property type="protein sequence ID" value="AMA75021.1"/>
    <property type="molecule type" value="Genomic_DNA"/>
</dbReference>
<gene>
    <name evidence="3" type="ORF">AV541_01475</name>
</gene>
<dbReference type="Gene3D" id="3.40.50.2300">
    <property type="match status" value="1"/>
</dbReference>
<sequence>MRVLVLCTHNSARSQMAEAWLKHWAKVLGVDLEVHSAGTEKAFVKEEAKRVMAEVGLDLSGHFSKTLFEVPDPWDFGLVLTVCDQAKEACPAYPARTEKRHVSFPDPTGKPLEEWRKVRDALGRMARFLVEALKEGRLPSDEELRQAAGL</sequence>
<dbReference type="KEGG" id="tpar:AV541_01475"/>
<proteinExistence type="predicted"/>
<dbReference type="Proteomes" id="UP000061630">
    <property type="component" value="Chromosome"/>
</dbReference>
<protein>
    <submittedName>
        <fullName evidence="3">Arsenate reductase</fullName>
    </submittedName>
</protein>
<dbReference type="AlphaFoldDB" id="A0A120HT13"/>
<accession>A0A120HT13</accession>
<evidence type="ECO:0000256" key="1">
    <source>
        <dbReference type="ARBA" id="ARBA00022849"/>
    </source>
</evidence>
<dbReference type="CDD" id="cd16345">
    <property type="entry name" value="LMWP_ArsC"/>
    <property type="match status" value="1"/>
</dbReference>
<dbReference type="SMART" id="SM00226">
    <property type="entry name" value="LMWPc"/>
    <property type="match status" value="1"/>
</dbReference>
<reference evidence="3 4" key="1">
    <citation type="submission" date="2016-01" db="EMBL/GenBank/DDBJ databases">
        <title>Genome sequence of Thermus parvatiensis, a thermophile isolated from a hot water spring.</title>
        <authorList>
            <person name="Tripathi C."/>
            <person name="Lal R."/>
        </authorList>
    </citation>
    <scope>NUCLEOTIDE SEQUENCE [LARGE SCALE GENOMIC DNA]</scope>
    <source>
        <strain evidence="3 4">RL</strain>
    </source>
</reference>
<dbReference type="InterPro" id="IPR023485">
    <property type="entry name" value="Ptyr_pPase"/>
</dbReference>
<organism evidence="3 4">
    <name type="scientific">Thermus parvatiensis</name>
    <dbReference type="NCBI Taxonomy" id="456163"/>
    <lineage>
        <taxon>Bacteria</taxon>
        <taxon>Thermotogati</taxon>
        <taxon>Deinococcota</taxon>
        <taxon>Deinococci</taxon>
        <taxon>Thermales</taxon>
        <taxon>Thermaceae</taxon>
        <taxon>Thermus</taxon>
    </lineage>
</organism>
<dbReference type="RefSeq" id="WP_060384079.1">
    <property type="nucleotide sequence ID" value="NZ_CP014141.1"/>
</dbReference>
<dbReference type="Pfam" id="PF01451">
    <property type="entry name" value="LMWPc"/>
    <property type="match status" value="1"/>
</dbReference>
<keyword evidence="1" id="KW-0059">Arsenical resistance</keyword>
<evidence type="ECO:0000313" key="3">
    <source>
        <dbReference type="EMBL" id="AMA75021.1"/>
    </source>
</evidence>
<name>A0A120HT13_9DEIN</name>
<dbReference type="InterPro" id="IPR036196">
    <property type="entry name" value="Ptyr_pPase_sf"/>
</dbReference>
<dbReference type="PANTHER" id="PTHR43428:SF1">
    <property type="entry name" value="ARSENATE REDUCTASE"/>
    <property type="match status" value="1"/>
</dbReference>
<dbReference type="PANTHER" id="PTHR43428">
    <property type="entry name" value="ARSENATE REDUCTASE"/>
    <property type="match status" value="1"/>
</dbReference>
<dbReference type="SUPFAM" id="SSF52788">
    <property type="entry name" value="Phosphotyrosine protein phosphatases I"/>
    <property type="match status" value="1"/>
</dbReference>
<dbReference type="GO" id="GO:0046685">
    <property type="term" value="P:response to arsenic-containing substance"/>
    <property type="evidence" value="ECO:0007669"/>
    <property type="project" value="UniProtKB-KW"/>
</dbReference>